<reference evidence="1 2" key="1">
    <citation type="journal article" date="2013" name="Genome Announc.">
        <title>Complete Genome Sequence of Burkholderia sp. Strain RPE64, Bacterial Symbiont of the Bean Bug Riptortus pedestris.</title>
        <authorList>
            <person name="Shibata T.F."/>
            <person name="Maeda T."/>
            <person name="Nikoh N."/>
            <person name="Yamaguchi K."/>
            <person name="Oshima K."/>
            <person name="Hattori M."/>
            <person name="Nishiyama T."/>
            <person name="Hasebe M."/>
            <person name="Fukatsu T."/>
            <person name="Kikuchi Y."/>
            <person name="Shigenobu S."/>
        </authorList>
    </citation>
    <scope>NUCLEOTIDE SEQUENCE [LARGE SCALE GENOMIC DNA]</scope>
</reference>
<organism evidence="1 2">
    <name type="scientific">Caballeronia insecticola</name>
    <dbReference type="NCBI Taxonomy" id="758793"/>
    <lineage>
        <taxon>Bacteria</taxon>
        <taxon>Pseudomonadati</taxon>
        <taxon>Pseudomonadota</taxon>
        <taxon>Betaproteobacteria</taxon>
        <taxon>Burkholderiales</taxon>
        <taxon>Burkholderiaceae</taxon>
        <taxon>Caballeronia</taxon>
    </lineage>
</organism>
<gene>
    <name evidence="1" type="ORF">BRPE64_ACDS19540</name>
</gene>
<evidence type="ECO:0000313" key="2">
    <source>
        <dbReference type="Proteomes" id="UP000013966"/>
    </source>
</evidence>
<dbReference type="AlphaFoldDB" id="R4WHM8"/>
<keyword evidence="2" id="KW-1185">Reference proteome</keyword>
<dbReference type="EMBL" id="AP013058">
    <property type="protein sequence ID" value="BAN23708.1"/>
    <property type="molecule type" value="Genomic_DNA"/>
</dbReference>
<name>R4WHM8_9BURK</name>
<dbReference type="HOGENOM" id="CLU_3325506_0_0_4"/>
<protein>
    <submittedName>
        <fullName evidence="1">Uncharacterized protein</fullName>
    </submittedName>
</protein>
<evidence type="ECO:0000313" key="1">
    <source>
        <dbReference type="EMBL" id="BAN23708.1"/>
    </source>
</evidence>
<dbReference type="Proteomes" id="UP000013966">
    <property type="component" value="Chromosome 1"/>
</dbReference>
<reference evidence="1 2" key="2">
    <citation type="journal article" date="2018" name="Int. J. Syst. Evol. Microbiol.">
        <title>Burkholderia insecticola sp. nov., a gut symbiotic bacterium of the bean bug Riptortus pedestris.</title>
        <authorList>
            <person name="Takeshita K."/>
            <person name="Tamaki H."/>
            <person name="Ohbayashi T."/>
            <person name="Meng X.-Y."/>
            <person name="Sone T."/>
            <person name="Mitani Y."/>
            <person name="Peeters C."/>
            <person name="Kikuchi Y."/>
            <person name="Vandamme P."/>
        </authorList>
    </citation>
    <scope>NUCLEOTIDE SEQUENCE [LARGE SCALE GENOMIC DNA]</scope>
    <source>
        <strain evidence="1">RPE64</strain>
    </source>
</reference>
<accession>R4WHM8</accession>
<dbReference type="KEGG" id="buo:BRPE64_ACDS19540"/>
<proteinExistence type="predicted"/>
<dbReference type="STRING" id="758793.BRPE64_ACDS19540"/>
<sequence length="38" mass="4207">MTHGRAVERANAKIASNQKNPLAKQLTGLFGFYIISFL</sequence>